<dbReference type="InterPro" id="IPR002156">
    <property type="entry name" value="RNaseH_domain"/>
</dbReference>
<reference evidence="3" key="1">
    <citation type="submission" date="2020-06" db="EMBL/GenBank/DDBJ databases">
        <authorList>
            <person name="Li T."/>
            <person name="Hu X."/>
            <person name="Zhang T."/>
            <person name="Song X."/>
            <person name="Zhang H."/>
            <person name="Dai N."/>
            <person name="Sheng W."/>
            <person name="Hou X."/>
            <person name="Wei L."/>
        </authorList>
    </citation>
    <scope>NUCLEOTIDE SEQUENCE</scope>
    <source>
        <strain evidence="3">KEN1</strain>
        <tissue evidence="3">Leaf</tissue>
    </source>
</reference>
<dbReference type="Pfam" id="PF13456">
    <property type="entry name" value="RVT_3"/>
    <property type="match status" value="1"/>
</dbReference>
<dbReference type="Gene3D" id="3.30.420.10">
    <property type="entry name" value="Ribonuclease H-like superfamily/Ribonuclease H"/>
    <property type="match status" value="1"/>
</dbReference>
<dbReference type="InterPro" id="IPR012337">
    <property type="entry name" value="RNaseH-like_sf"/>
</dbReference>
<dbReference type="Pfam" id="PF13966">
    <property type="entry name" value="zf-RVT"/>
    <property type="match status" value="1"/>
</dbReference>
<dbReference type="PANTHER" id="PTHR47074:SF48">
    <property type="entry name" value="POLYNUCLEOTIDYL TRANSFERASE, RIBONUCLEASE H-LIKE SUPERFAMILY PROTEIN"/>
    <property type="match status" value="1"/>
</dbReference>
<reference evidence="3" key="2">
    <citation type="journal article" date="2024" name="Plant">
        <title>Genomic evolution and insights into agronomic trait innovations of Sesamum species.</title>
        <authorList>
            <person name="Miao H."/>
            <person name="Wang L."/>
            <person name="Qu L."/>
            <person name="Liu H."/>
            <person name="Sun Y."/>
            <person name="Le M."/>
            <person name="Wang Q."/>
            <person name="Wei S."/>
            <person name="Zheng Y."/>
            <person name="Lin W."/>
            <person name="Duan Y."/>
            <person name="Cao H."/>
            <person name="Xiong S."/>
            <person name="Wang X."/>
            <person name="Wei L."/>
            <person name="Li C."/>
            <person name="Ma Q."/>
            <person name="Ju M."/>
            <person name="Zhao R."/>
            <person name="Li G."/>
            <person name="Mu C."/>
            <person name="Tian Q."/>
            <person name="Mei H."/>
            <person name="Zhang T."/>
            <person name="Gao T."/>
            <person name="Zhang H."/>
        </authorList>
    </citation>
    <scope>NUCLEOTIDE SEQUENCE</scope>
    <source>
        <strain evidence="3">KEN1</strain>
    </source>
</reference>
<feature type="domain" description="RNase H type-1" evidence="1">
    <location>
        <begin position="300"/>
        <end position="422"/>
    </location>
</feature>
<dbReference type="InterPro" id="IPR026960">
    <property type="entry name" value="RVT-Znf"/>
</dbReference>
<name>A0AAW2X2Y4_9LAMI</name>
<evidence type="ECO:0000313" key="3">
    <source>
        <dbReference type="EMBL" id="KAL0448489.1"/>
    </source>
</evidence>
<dbReference type="EMBL" id="JACGWN010000005">
    <property type="protein sequence ID" value="KAL0448489.1"/>
    <property type="molecule type" value="Genomic_DNA"/>
</dbReference>
<organism evidence="3">
    <name type="scientific">Sesamum latifolium</name>
    <dbReference type="NCBI Taxonomy" id="2727402"/>
    <lineage>
        <taxon>Eukaryota</taxon>
        <taxon>Viridiplantae</taxon>
        <taxon>Streptophyta</taxon>
        <taxon>Embryophyta</taxon>
        <taxon>Tracheophyta</taxon>
        <taxon>Spermatophyta</taxon>
        <taxon>Magnoliopsida</taxon>
        <taxon>eudicotyledons</taxon>
        <taxon>Gunneridae</taxon>
        <taxon>Pentapetalae</taxon>
        <taxon>asterids</taxon>
        <taxon>lamiids</taxon>
        <taxon>Lamiales</taxon>
        <taxon>Pedaliaceae</taxon>
        <taxon>Sesamum</taxon>
    </lineage>
</organism>
<comment type="caution">
    <text evidence="3">The sequence shown here is derived from an EMBL/GenBank/DDBJ whole genome shotgun (WGS) entry which is preliminary data.</text>
</comment>
<dbReference type="GO" id="GO:0003676">
    <property type="term" value="F:nucleic acid binding"/>
    <property type="evidence" value="ECO:0007669"/>
    <property type="project" value="InterPro"/>
</dbReference>
<evidence type="ECO:0000259" key="1">
    <source>
        <dbReference type="Pfam" id="PF13456"/>
    </source>
</evidence>
<evidence type="ECO:0000259" key="2">
    <source>
        <dbReference type="Pfam" id="PF13966"/>
    </source>
</evidence>
<dbReference type="CDD" id="cd06222">
    <property type="entry name" value="RNase_H_like"/>
    <property type="match status" value="1"/>
</dbReference>
<proteinExistence type="predicted"/>
<dbReference type="PANTHER" id="PTHR47074">
    <property type="entry name" value="BNAC02G40300D PROTEIN"/>
    <property type="match status" value="1"/>
</dbReference>
<dbReference type="GO" id="GO:0004523">
    <property type="term" value="F:RNA-DNA hybrid ribonuclease activity"/>
    <property type="evidence" value="ECO:0007669"/>
    <property type="project" value="InterPro"/>
</dbReference>
<gene>
    <name evidence="3" type="ORF">Slati_1405300</name>
</gene>
<accession>A0AAW2X2Y4</accession>
<feature type="domain" description="Reverse transcriptase zinc-binding" evidence="2">
    <location>
        <begin position="122"/>
        <end position="197"/>
    </location>
</feature>
<dbReference type="AlphaFoldDB" id="A0AAW2X2Y4"/>
<dbReference type="SUPFAM" id="SSF53098">
    <property type="entry name" value="Ribonuclease H-like"/>
    <property type="match status" value="1"/>
</dbReference>
<dbReference type="InterPro" id="IPR036397">
    <property type="entry name" value="RNaseH_sf"/>
</dbReference>
<evidence type="ECO:0008006" key="4">
    <source>
        <dbReference type="Google" id="ProtNLM"/>
    </source>
</evidence>
<sequence length="448" mass="50470">MRGYLLDNSGLRFRIGSGTSVKIWKDPWIPRPSLFKPISPPPHGLEEAKVAALIDPRTDDWDHSIINSLFSPKDRELILKLPVGRAHQPDVIGWHYTAKGMFTVRSAYFVALEVYHPATSSSPCNLYSSGTWKFIWKANVPPKVRLFAWKLVNNALPLGAVLEKRMKIPQPPCSYCDTYPECLLHVFLQCHIARQTWAISDLPWAIISHWKDDPLRWLHHVGQSLQSEEFDFFLVICWFLWWSRNQHCMENKFVNPLQTITSARCFLEAYREAISRSPTGVPAPTNVTWCSPPNGVIKLNFDGALFQNGAEVGVGVVARDCQGDVRAWLSHRFPRHAEPELAEALAARNAIDIALKHRWPSIILEGDCLSLINKLKSPATDTSSIGPFVWDIKSAASTFHCISFNHVSRVGNSLAHNLAKFANFSTEGLHQFSVADVQRFALSDSVLS</sequence>
<protein>
    <recommendedName>
        <fullName evidence="4">Reverse transcriptase zinc-binding domain</fullName>
    </recommendedName>
</protein>
<dbReference type="InterPro" id="IPR052929">
    <property type="entry name" value="RNase_H-like_EbsB-rel"/>
</dbReference>
<dbReference type="InterPro" id="IPR044730">
    <property type="entry name" value="RNase_H-like_dom_plant"/>
</dbReference>